<dbReference type="NCBIfam" id="TIGR00778">
    <property type="entry name" value="ahpD_dom"/>
    <property type="match status" value="1"/>
</dbReference>
<keyword evidence="3" id="KW-1185">Reference proteome</keyword>
<dbReference type="EMBL" id="AP021874">
    <property type="protein sequence ID" value="BBO71437.1"/>
    <property type="molecule type" value="Genomic_DNA"/>
</dbReference>
<feature type="domain" description="Carboxymuconolactone decarboxylase-like" evidence="1">
    <location>
        <begin position="41"/>
        <end position="122"/>
    </location>
</feature>
<evidence type="ECO:0000313" key="2">
    <source>
        <dbReference type="EMBL" id="BBO71437.1"/>
    </source>
</evidence>
<organism evidence="2 3">
    <name type="scientific">Desulfosarcina alkanivorans</name>
    <dbReference type="NCBI Taxonomy" id="571177"/>
    <lineage>
        <taxon>Bacteria</taxon>
        <taxon>Pseudomonadati</taxon>
        <taxon>Thermodesulfobacteriota</taxon>
        <taxon>Desulfobacteria</taxon>
        <taxon>Desulfobacterales</taxon>
        <taxon>Desulfosarcinaceae</taxon>
        <taxon>Desulfosarcina</taxon>
    </lineage>
</organism>
<dbReference type="Gene3D" id="1.20.1290.10">
    <property type="entry name" value="AhpD-like"/>
    <property type="match status" value="1"/>
</dbReference>
<dbReference type="SUPFAM" id="SSF69118">
    <property type="entry name" value="AhpD-like"/>
    <property type="match status" value="1"/>
</dbReference>
<dbReference type="Proteomes" id="UP000427906">
    <property type="component" value="Chromosome"/>
</dbReference>
<dbReference type="OrthoDB" id="9801997at2"/>
<dbReference type="InterPro" id="IPR004675">
    <property type="entry name" value="AhpD_core"/>
</dbReference>
<accession>A0A5K7Z496</accession>
<gene>
    <name evidence="2" type="ORF">DSCA_53670</name>
</gene>
<evidence type="ECO:0000259" key="1">
    <source>
        <dbReference type="Pfam" id="PF02627"/>
    </source>
</evidence>
<evidence type="ECO:0000313" key="3">
    <source>
        <dbReference type="Proteomes" id="UP000427906"/>
    </source>
</evidence>
<dbReference type="PANTHER" id="PTHR35446:SF3">
    <property type="entry name" value="CMD DOMAIN-CONTAINING PROTEIN"/>
    <property type="match status" value="1"/>
</dbReference>
<sequence>MTRIKPVEPSKAQGKSRELLETVKKQMGSVPNIFKGFANSPAVLEFYLAQSKALADGDLDPKLRETIAVTLASINQCDYCVSAHTYLGKKAGIAPSELAANLEGRSEDAKTGTALRFARAVADTRGRIEDNDLKRVRDAGFSEGEIVEIIAHVGMNLFTNYFNNVARTEIDFPHVDTAQRASAA</sequence>
<dbReference type="KEGG" id="dalk:DSCA_53670"/>
<dbReference type="InterPro" id="IPR003779">
    <property type="entry name" value="CMD-like"/>
</dbReference>
<dbReference type="Pfam" id="PF02627">
    <property type="entry name" value="CMD"/>
    <property type="match status" value="1"/>
</dbReference>
<dbReference type="AlphaFoldDB" id="A0A5K7Z496"/>
<dbReference type="PANTHER" id="PTHR35446">
    <property type="entry name" value="SI:CH211-175M2.5"/>
    <property type="match status" value="1"/>
</dbReference>
<dbReference type="GO" id="GO:0051920">
    <property type="term" value="F:peroxiredoxin activity"/>
    <property type="evidence" value="ECO:0007669"/>
    <property type="project" value="InterPro"/>
</dbReference>
<dbReference type="InterPro" id="IPR029032">
    <property type="entry name" value="AhpD-like"/>
</dbReference>
<reference evidence="2 3" key="1">
    <citation type="submission" date="2019-11" db="EMBL/GenBank/DDBJ databases">
        <title>Comparative genomics of hydrocarbon-degrading Desulfosarcina strains.</title>
        <authorList>
            <person name="Watanabe M."/>
            <person name="Kojima H."/>
            <person name="Fukui M."/>
        </authorList>
    </citation>
    <scope>NUCLEOTIDE SEQUENCE [LARGE SCALE GENOMIC DNA]</scope>
    <source>
        <strain evidence="2 3">PL12</strain>
    </source>
</reference>
<protein>
    <submittedName>
        <fullName evidence="2">Alkyl hydroperoxide reductase AhpD</fullName>
    </submittedName>
</protein>
<name>A0A5K7Z496_9BACT</name>
<dbReference type="RefSeq" id="WP_155319273.1">
    <property type="nucleotide sequence ID" value="NZ_AP021874.1"/>
</dbReference>
<proteinExistence type="predicted"/>